<dbReference type="PANTHER" id="PTHR37012">
    <property type="entry name" value="B-ZIP TRANSCRIPTION FACTOR (EUROFUNG)-RELATED"/>
    <property type="match status" value="1"/>
</dbReference>
<evidence type="ECO:0000313" key="3">
    <source>
        <dbReference type="Proteomes" id="UP000029964"/>
    </source>
</evidence>
<feature type="compositionally biased region" description="Polar residues" evidence="1">
    <location>
        <begin position="203"/>
        <end position="220"/>
    </location>
</feature>
<dbReference type="AlphaFoldDB" id="A0A086T5N9"/>
<dbReference type="PANTHER" id="PTHR37012:SF2">
    <property type="entry name" value="BZIP DOMAIN-CONTAINING PROTEIN-RELATED"/>
    <property type="match status" value="1"/>
</dbReference>
<dbReference type="CDD" id="cd14688">
    <property type="entry name" value="bZIP_YAP"/>
    <property type="match status" value="1"/>
</dbReference>
<feature type="region of interest" description="Disordered" evidence="1">
    <location>
        <begin position="295"/>
        <end position="331"/>
    </location>
</feature>
<evidence type="ECO:0000256" key="1">
    <source>
        <dbReference type="SAM" id="MobiDB-lite"/>
    </source>
</evidence>
<name>A0A086T5N9_HAPC1</name>
<dbReference type="EMBL" id="JPKY01000044">
    <property type="protein sequence ID" value="KFH44671.1"/>
    <property type="molecule type" value="Genomic_DNA"/>
</dbReference>
<comment type="caution">
    <text evidence="2">The sequence shown here is derived from an EMBL/GenBank/DDBJ whole genome shotgun (WGS) entry which is preliminary data.</text>
</comment>
<dbReference type="Gene3D" id="1.20.5.170">
    <property type="match status" value="1"/>
</dbReference>
<dbReference type="Proteomes" id="UP000029964">
    <property type="component" value="Unassembled WGS sequence"/>
</dbReference>
<evidence type="ECO:0000313" key="2">
    <source>
        <dbReference type="EMBL" id="KFH44671.1"/>
    </source>
</evidence>
<dbReference type="OrthoDB" id="4161589at2759"/>
<feature type="compositionally biased region" description="Polar residues" evidence="1">
    <location>
        <begin position="298"/>
        <end position="314"/>
    </location>
</feature>
<evidence type="ECO:0008006" key="4">
    <source>
        <dbReference type="Google" id="ProtNLM"/>
    </source>
</evidence>
<sequence length="577" mass="64816">MGPGSEDVAASPGGESAISSKRGASPEVNSAGAATDDAARKKKKTGPGSRGVANLTPEQLAKKRENDREAQRNIRRRTKEQIENLERQIKELTSQQPYQEFLAMKRAKEAVEKENAEIKQRLAAIIGEVQALVGPGEPPPPHRHKGEPSIMQTETENSRDYVSSTQSYLSGPNSAPPAAPSSVNNVSTPGSAGSPGSIETVANPHSWQGGSVASTSTGQQGEYARAQLNHQRHEMRHGLDMGPERLGLGFLLDPKHRVAKIQNGANGAQDNARFQHVPMKHDWTDIRNDQALKARPGNSASALVQSWDSQSLHGQRQQQQQQQQQQQHDQAGNYTHRLASHSPHERRDVPRYMIPVKNCEPTCPLDSLLLDFLHERRQRVAEGLSTQEVVGPRYPSVSSLLNPAHSAYSHPLSKVFTDILSTFPDISTLPERVAVLYIMFLIMRWQIHPTQENYDRLPEWVRPRDAQLYHAHPAWIDHLPFPRMREKLARDYNPNEYLCFDDFFIPFTTTIRLNWPYEETDTLLQSPEGEELMINPVFERHLRNLDNWSLGEPFAKAFPELVDLCNIDYNTKGAKTR</sequence>
<keyword evidence="3" id="KW-1185">Reference proteome</keyword>
<feature type="compositionally biased region" description="Polar residues" evidence="1">
    <location>
        <begin position="150"/>
        <end position="171"/>
    </location>
</feature>
<feature type="region of interest" description="Disordered" evidence="1">
    <location>
        <begin position="1"/>
        <end position="80"/>
    </location>
</feature>
<organism evidence="2 3">
    <name type="scientific">Hapsidospora chrysogenum (strain ATCC 11550 / CBS 779.69 / DSM 880 / IAM 14645 / JCM 23072 / IMI 49137)</name>
    <name type="common">Acremonium chrysogenum</name>
    <dbReference type="NCBI Taxonomy" id="857340"/>
    <lineage>
        <taxon>Eukaryota</taxon>
        <taxon>Fungi</taxon>
        <taxon>Dikarya</taxon>
        <taxon>Ascomycota</taxon>
        <taxon>Pezizomycotina</taxon>
        <taxon>Sordariomycetes</taxon>
        <taxon>Hypocreomycetidae</taxon>
        <taxon>Hypocreales</taxon>
        <taxon>Bionectriaceae</taxon>
        <taxon>Hapsidospora</taxon>
    </lineage>
</organism>
<proteinExistence type="predicted"/>
<dbReference type="HOGENOM" id="CLU_020925_1_0_1"/>
<feature type="compositionally biased region" description="Basic and acidic residues" evidence="1">
    <location>
        <begin position="60"/>
        <end position="72"/>
    </location>
</feature>
<feature type="region of interest" description="Disordered" evidence="1">
    <location>
        <begin position="132"/>
        <end position="221"/>
    </location>
</feature>
<protein>
    <recommendedName>
        <fullName evidence="4">BZIP transcription factor</fullName>
    </recommendedName>
</protein>
<gene>
    <name evidence="2" type="ORF">ACRE_045200</name>
</gene>
<dbReference type="Pfam" id="PF11905">
    <property type="entry name" value="DUF3425"/>
    <property type="match status" value="1"/>
</dbReference>
<dbReference type="InterPro" id="IPR021833">
    <property type="entry name" value="DUF3425"/>
</dbReference>
<reference evidence="3" key="1">
    <citation type="journal article" date="2014" name="Genome Announc.">
        <title>Genome sequence and annotation of Acremonium chrysogenum, producer of the beta-lactam antibiotic cephalosporin C.</title>
        <authorList>
            <person name="Terfehr D."/>
            <person name="Dahlmann T.A."/>
            <person name="Specht T."/>
            <person name="Zadra I."/>
            <person name="Kuernsteiner H."/>
            <person name="Kueck U."/>
        </authorList>
    </citation>
    <scope>NUCLEOTIDE SEQUENCE [LARGE SCALE GENOMIC DNA]</scope>
    <source>
        <strain evidence="3">ATCC 11550 / CBS 779.69 / DSM 880 / IAM 14645 / JCM 23072 / IMI 49137</strain>
    </source>
</reference>
<accession>A0A086T5N9</accession>
<feature type="compositionally biased region" description="Low complexity" evidence="1">
    <location>
        <begin position="315"/>
        <end position="327"/>
    </location>
</feature>